<dbReference type="SUPFAM" id="SSF56935">
    <property type="entry name" value="Porins"/>
    <property type="match status" value="1"/>
</dbReference>
<dbReference type="CDD" id="cd00342">
    <property type="entry name" value="gram_neg_porins"/>
    <property type="match status" value="1"/>
</dbReference>
<proteinExistence type="inferred from homology"/>
<comment type="subunit">
    <text evidence="4">Homotrimer.</text>
</comment>
<evidence type="ECO:0000256" key="12">
    <source>
        <dbReference type="ARBA" id="ARBA00023136"/>
    </source>
</evidence>
<dbReference type="Proteomes" id="UP000268879">
    <property type="component" value="Chromosome"/>
</dbReference>
<dbReference type="PANTHER" id="PTHR34501">
    <property type="entry name" value="PROTEIN YDDL-RELATED"/>
    <property type="match status" value="1"/>
</dbReference>
<evidence type="ECO:0000256" key="10">
    <source>
        <dbReference type="ARBA" id="ARBA00023065"/>
    </source>
</evidence>
<evidence type="ECO:0000256" key="9">
    <source>
        <dbReference type="ARBA" id="ARBA00022729"/>
    </source>
</evidence>
<name>A0A3S4ZFQ4_HAEPA</name>
<dbReference type="PANTHER" id="PTHR34501:SF2">
    <property type="entry name" value="OUTER MEMBRANE PORIN F-RELATED"/>
    <property type="match status" value="1"/>
</dbReference>
<keyword evidence="6" id="KW-0813">Transport</keyword>
<dbReference type="GO" id="GO:0006811">
    <property type="term" value="P:monoatomic ion transport"/>
    <property type="evidence" value="ECO:0007669"/>
    <property type="project" value="UniProtKB-KW"/>
</dbReference>
<evidence type="ECO:0000256" key="7">
    <source>
        <dbReference type="ARBA" id="ARBA00022452"/>
    </source>
</evidence>
<evidence type="ECO:0000256" key="3">
    <source>
        <dbReference type="ARBA" id="ARBA00007539"/>
    </source>
</evidence>
<organism evidence="15 16">
    <name type="scientific">Haemophilus parainfluenzae</name>
    <dbReference type="NCBI Taxonomy" id="729"/>
    <lineage>
        <taxon>Bacteria</taxon>
        <taxon>Pseudomonadati</taxon>
        <taxon>Pseudomonadota</taxon>
        <taxon>Gammaproteobacteria</taxon>
        <taxon>Pasteurellales</taxon>
        <taxon>Pasteurellaceae</taxon>
        <taxon>Haemophilus</taxon>
    </lineage>
</organism>
<comment type="function">
    <text evidence="1">Forms pores that allow passive diffusion of small molecules across the outer membrane.</text>
</comment>
<protein>
    <recommendedName>
        <fullName evidence="5">Outer membrane protein P2</fullName>
    </recommendedName>
</protein>
<evidence type="ECO:0000256" key="13">
    <source>
        <dbReference type="ARBA" id="ARBA00023237"/>
    </source>
</evidence>
<evidence type="ECO:0000313" key="15">
    <source>
        <dbReference type="EMBL" id="VEI29994.1"/>
    </source>
</evidence>
<dbReference type="EMBL" id="LR134481">
    <property type="protein sequence ID" value="VEI29994.1"/>
    <property type="molecule type" value="Genomic_DNA"/>
</dbReference>
<sequence length="360" mass="41654">MKKALLALSVAALATGSAQAYNFHIDQTGTDVDFYGSLRVKWESTSNKTNYVNGNVTKEHINHAVDNNGSRFGFKLKQSLLDNDFYVLGRAEWRMRGEAPSQHDFDHVYTHQLYAGFGHKKFGELTYGNMTTITDDVRQTDLPNTYSLSDGLLDTSARRVTQYVYHGNYGSNKVKFGAYYGDSSKRNMKNLDLVNKRKNAWGTGLIFNHKIDDIQNITVAAGFTREMAKNTDNSSFYRNAYGLGLAYHFVHTTYGLDLERQTMNNQGYKRIKNEVRTVIRHSLNENWNVYEMYAYKTHKHSRNKDRSHQFMVGTEYYVYNQGSLKVKPFIEWQAIRNKFENNTVDRSRDFKTVIGLRAYW</sequence>
<evidence type="ECO:0000313" key="16">
    <source>
        <dbReference type="Proteomes" id="UP000268879"/>
    </source>
</evidence>
<evidence type="ECO:0000256" key="8">
    <source>
        <dbReference type="ARBA" id="ARBA00022692"/>
    </source>
</evidence>
<dbReference type="Gene3D" id="2.40.160.10">
    <property type="entry name" value="Porin"/>
    <property type="match status" value="1"/>
</dbReference>
<evidence type="ECO:0000256" key="11">
    <source>
        <dbReference type="ARBA" id="ARBA00023114"/>
    </source>
</evidence>
<keyword evidence="11" id="KW-0626">Porin</keyword>
<dbReference type="GO" id="GO:0015288">
    <property type="term" value="F:porin activity"/>
    <property type="evidence" value="ECO:0007669"/>
    <property type="project" value="UniProtKB-KW"/>
</dbReference>
<dbReference type="InterPro" id="IPR050298">
    <property type="entry name" value="Gram-neg_bact_OMP"/>
</dbReference>
<dbReference type="RefSeq" id="WP_126470237.1">
    <property type="nucleotide sequence ID" value="NZ_LR134481.1"/>
</dbReference>
<comment type="similarity">
    <text evidence="3">Belongs to the Gram-negative porin family.</text>
</comment>
<dbReference type="AlphaFoldDB" id="A0A3S4ZFQ4"/>
<evidence type="ECO:0000256" key="2">
    <source>
        <dbReference type="ARBA" id="ARBA00004571"/>
    </source>
</evidence>
<keyword evidence="9 14" id="KW-0732">Signal</keyword>
<accession>A0A3S4ZFQ4</accession>
<keyword evidence="7" id="KW-1134">Transmembrane beta strand</keyword>
<reference evidence="15 16" key="1">
    <citation type="submission" date="2018-12" db="EMBL/GenBank/DDBJ databases">
        <authorList>
            <consortium name="Pathogen Informatics"/>
        </authorList>
    </citation>
    <scope>NUCLEOTIDE SEQUENCE [LARGE SCALE GENOMIC DNA]</scope>
    <source>
        <strain evidence="15 16">NCTC10665</strain>
    </source>
</reference>
<keyword evidence="8" id="KW-0812">Transmembrane</keyword>
<feature type="chain" id="PRO_5018672230" description="Outer membrane protein P2" evidence="14">
    <location>
        <begin position="21"/>
        <end position="360"/>
    </location>
</feature>
<dbReference type="GO" id="GO:0009279">
    <property type="term" value="C:cell outer membrane"/>
    <property type="evidence" value="ECO:0007669"/>
    <property type="project" value="UniProtKB-SubCell"/>
</dbReference>
<dbReference type="GO" id="GO:0046930">
    <property type="term" value="C:pore complex"/>
    <property type="evidence" value="ECO:0007669"/>
    <property type="project" value="UniProtKB-KW"/>
</dbReference>
<keyword evidence="13" id="KW-0998">Cell outer membrane</keyword>
<feature type="signal peptide" evidence="14">
    <location>
        <begin position="1"/>
        <end position="20"/>
    </location>
</feature>
<evidence type="ECO:0000256" key="14">
    <source>
        <dbReference type="SAM" id="SignalP"/>
    </source>
</evidence>
<gene>
    <name evidence="15" type="primary">ompH</name>
    <name evidence="15" type="ORF">NCTC10665_00712</name>
</gene>
<keyword evidence="12" id="KW-0472">Membrane</keyword>
<evidence type="ECO:0000256" key="6">
    <source>
        <dbReference type="ARBA" id="ARBA00022448"/>
    </source>
</evidence>
<comment type="subcellular location">
    <subcellularLocation>
        <location evidence="2">Cell outer membrane</location>
        <topology evidence="2">Multi-pass membrane protein</topology>
    </subcellularLocation>
</comment>
<evidence type="ECO:0000256" key="1">
    <source>
        <dbReference type="ARBA" id="ARBA00003674"/>
    </source>
</evidence>
<keyword evidence="10" id="KW-0406">Ion transport</keyword>
<evidence type="ECO:0000256" key="5">
    <source>
        <dbReference type="ARBA" id="ARBA00016184"/>
    </source>
</evidence>
<dbReference type="InterPro" id="IPR033900">
    <property type="entry name" value="Gram_neg_porin_domain"/>
</dbReference>
<dbReference type="InterPro" id="IPR023614">
    <property type="entry name" value="Porin_dom_sf"/>
</dbReference>
<evidence type="ECO:0000256" key="4">
    <source>
        <dbReference type="ARBA" id="ARBA00011233"/>
    </source>
</evidence>